<dbReference type="InterPro" id="IPR051786">
    <property type="entry name" value="ASN_synthetase/amidase"/>
</dbReference>
<proteinExistence type="inferred from homology"/>
<evidence type="ECO:0000256" key="2">
    <source>
        <dbReference type="ARBA" id="ARBA00005752"/>
    </source>
</evidence>
<comment type="caution">
    <text evidence="10">The sequence shown here is derived from an EMBL/GenBank/DDBJ whole genome shotgun (WGS) entry which is preliminary data.</text>
</comment>
<evidence type="ECO:0000313" key="11">
    <source>
        <dbReference type="Proteomes" id="UP000298213"/>
    </source>
</evidence>
<dbReference type="SUPFAM" id="SSF56235">
    <property type="entry name" value="N-terminal nucleophile aminohydrolases (Ntn hydrolases)"/>
    <property type="match status" value="1"/>
</dbReference>
<dbReference type="Pfam" id="PF00733">
    <property type="entry name" value="Asn_synthase"/>
    <property type="match status" value="1"/>
</dbReference>
<dbReference type="Gene3D" id="3.40.50.620">
    <property type="entry name" value="HUPs"/>
    <property type="match status" value="2"/>
</dbReference>
<evidence type="ECO:0000256" key="5">
    <source>
        <dbReference type="ARBA" id="ARBA00022840"/>
    </source>
</evidence>
<dbReference type="InterPro" id="IPR033738">
    <property type="entry name" value="AsnB_N"/>
</dbReference>
<dbReference type="AlphaFoldDB" id="A0A4Y8ZSR9"/>
<comment type="similarity">
    <text evidence="2">Belongs to the asparagine synthetase family.</text>
</comment>
<dbReference type="InterPro" id="IPR001962">
    <property type="entry name" value="Asn_synthase"/>
</dbReference>
<sequence>MTALAGFWSYDSSGDSERACERMLAAQQVYAPAPAIFRAEGAMAIGRRLHAALPEDRFDRGPVAGESGRSLVADVRIDNRDELEAALGLTAGEAATLSDAGLLMRTLDRWDEGALDRLVGDFAFALWDPKRGRLLLARDHAGQRPLHYHCGRGFFAFASMAKGLHALEQVPVAPNRETLVDFLALLPEGTGTFFEGVEKVRAGHLLSVSPEGVSSRAWWRPSPATLRLARSEDYAEALREQLDRAVAARLRGAEGRVASHLSGGLDSAATTSTAARLLGSGQGSVIAYTAVPRPGYEAAASYDSFADEGPLAARVAGLYPNIEHVRLPASGASPVERLDRNFFLYERPLLNLCNGVWLHAILDDAKRRRLGVLLTGQQGNMTISYDGMPYLAESLGGGHLFRVAKLAWQLRRWGTRWGTIAAAAAGPYVPVPLWQWIARRRGRGRSLSDYSAIAPARAEDPQLAARAAARALDPSYRPRRNGLEARLWVVSRVDPGNYNKGMIGGWGVDVRDPTADRRLMEFCLSVPAEEYLAGGVPRSLARRAFADRLPREVVGERRKGYQAADWHEALGAGRADLAEELARIAELPGVDADLDVARLQQLASDWPQDWPSGGWLPQEQVDRYRLALLRGVSAGHFLRKALGSNY</sequence>
<keyword evidence="5 8" id="KW-0067">ATP-binding</keyword>
<comment type="pathway">
    <text evidence="1">Amino-acid biosynthesis; L-asparagine biosynthesis; L-asparagine from L-aspartate (L-Gln route): step 1/1.</text>
</comment>
<keyword evidence="11" id="KW-1185">Reference proteome</keyword>
<evidence type="ECO:0000256" key="7">
    <source>
        <dbReference type="ARBA" id="ARBA00048741"/>
    </source>
</evidence>
<dbReference type="PIRSF" id="PIRSF001589">
    <property type="entry name" value="Asn_synthetase_glu-h"/>
    <property type="match status" value="1"/>
</dbReference>
<evidence type="ECO:0000256" key="1">
    <source>
        <dbReference type="ARBA" id="ARBA00005187"/>
    </source>
</evidence>
<evidence type="ECO:0000256" key="6">
    <source>
        <dbReference type="ARBA" id="ARBA00022962"/>
    </source>
</evidence>
<feature type="domain" description="Glutamine amidotransferase type-2" evidence="9">
    <location>
        <begin position="1"/>
        <end position="211"/>
    </location>
</feature>
<dbReference type="Gene3D" id="3.60.20.10">
    <property type="entry name" value="Glutamine Phosphoribosylpyrophosphate, subunit 1, domain 1"/>
    <property type="match status" value="1"/>
</dbReference>
<dbReference type="PANTHER" id="PTHR43284">
    <property type="entry name" value="ASPARAGINE SYNTHETASE (GLUTAMINE-HYDROLYZING)"/>
    <property type="match status" value="1"/>
</dbReference>
<dbReference type="RefSeq" id="WP_135086342.1">
    <property type="nucleotide sequence ID" value="NZ_SPDV01000017.1"/>
</dbReference>
<dbReference type="OrthoDB" id="9763290at2"/>
<organism evidence="10 11">
    <name type="scientific">Sphingomonas parva</name>
    <dbReference type="NCBI Taxonomy" id="2555898"/>
    <lineage>
        <taxon>Bacteria</taxon>
        <taxon>Pseudomonadati</taxon>
        <taxon>Pseudomonadota</taxon>
        <taxon>Alphaproteobacteria</taxon>
        <taxon>Sphingomonadales</taxon>
        <taxon>Sphingomonadaceae</taxon>
        <taxon>Sphingomonas</taxon>
    </lineage>
</organism>
<name>A0A4Y8ZSR9_9SPHN</name>
<reference evidence="10 11" key="1">
    <citation type="submission" date="2019-03" db="EMBL/GenBank/DDBJ databases">
        <title>Genome sequence of Sphingomonas sp. 17J27-24.</title>
        <authorList>
            <person name="Kim M."/>
            <person name="Maeng S."/>
            <person name="Sathiyaraj S."/>
        </authorList>
    </citation>
    <scope>NUCLEOTIDE SEQUENCE [LARGE SCALE GENOMIC DNA]</scope>
    <source>
        <strain evidence="10 11">17J27-24</strain>
    </source>
</reference>
<keyword evidence="4 8" id="KW-0547">Nucleotide-binding</keyword>
<evidence type="ECO:0000313" key="10">
    <source>
        <dbReference type="EMBL" id="TFI58332.1"/>
    </source>
</evidence>
<dbReference type="Proteomes" id="UP000298213">
    <property type="component" value="Unassembled WGS sequence"/>
</dbReference>
<gene>
    <name evidence="10" type="ORF">E2493_10110</name>
</gene>
<dbReference type="SUPFAM" id="SSF52402">
    <property type="entry name" value="Adenine nucleotide alpha hydrolases-like"/>
    <property type="match status" value="1"/>
</dbReference>
<feature type="binding site" evidence="8">
    <location>
        <position position="99"/>
    </location>
    <ligand>
        <name>L-glutamine</name>
        <dbReference type="ChEBI" id="CHEBI:58359"/>
    </ligand>
</feature>
<dbReference type="EC" id="6.3.5.4" evidence="3"/>
<keyword evidence="6" id="KW-0315">Glutamine amidotransferase</keyword>
<dbReference type="EMBL" id="SPDV01000017">
    <property type="protein sequence ID" value="TFI58332.1"/>
    <property type="molecule type" value="Genomic_DNA"/>
</dbReference>
<dbReference type="Pfam" id="PF13537">
    <property type="entry name" value="GATase_7"/>
    <property type="match status" value="1"/>
</dbReference>
<dbReference type="InterPro" id="IPR029055">
    <property type="entry name" value="Ntn_hydrolases_N"/>
</dbReference>
<dbReference type="CDD" id="cd00712">
    <property type="entry name" value="AsnB"/>
    <property type="match status" value="1"/>
</dbReference>
<evidence type="ECO:0000259" key="9">
    <source>
        <dbReference type="PROSITE" id="PS51278"/>
    </source>
</evidence>
<evidence type="ECO:0000256" key="4">
    <source>
        <dbReference type="ARBA" id="ARBA00022741"/>
    </source>
</evidence>
<dbReference type="InterPro" id="IPR014729">
    <property type="entry name" value="Rossmann-like_a/b/a_fold"/>
</dbReference>
<dbReference type="GO" id="GO:0006529">
    <property type="term" value="P:asparagine biosynthetic process"/>
    <property type="evidence" value="ECO:0007669"/>
    <property type="project" value="InterPro"/>
</dbReference>
<evidence type="ECO:0000256" key="8">
    <source>
        <dbReference type="PIRSR" id="PIRSR001589-2"/>
    </source>
</evidence>
<dbReference type="InterPro" id="IPR017932">
    <property type="entry name" value="GATase_2_dom"/>
</dbReference>
<dbReference type="GO" id="GO:0004066">
    <property type="term" value="F:asparagine synthase (glutamine-hydrolyzing) activity"/>
    <property type="evidence" value="ECO:0007669"/>
    <property type="project" value="UniProtKB-EC"/>
</dbReference>
<dbReference type="GO" id="GO:0005524">
    <property type="term" value="F:ATP binding"/>
    <property type="evidence" value="ECO:0007669"/>
    <property type="project" value="UniProtKB-KW"/>
</dbReference>
<dbReference type="PANTHER" id="PTHR43284:SF1">
    <property type="entry name" value="ASPARAGINE SYNTHETASE"/>
    <property type="match status" value="1"/>
</dbReference>
<accession>A0A4Y8ZSR9</accession>
<protein>
    <recommendedName>
        <fullName evidence="3">asparagine synthase (glutamine-hydrolyzing)</fullName>
        <ecNumber evidence="3">6.3.5.4</ecNumber>
    </recommendedName>
</protein>
<comment type="catalytic activity">
    <reaction evidence="7">
        <text>L-aspartate + L-glutamine + ATP + H2O = L-asparagine + L-glutamate + AMP + diphosphate + H(+)</text>
        <dbReference type="Rhea" id="RHEA:12228"/>
        <dbReference type="ChEBI" id="CHEBI:15377"/>
        <dbReference type="ChEBI" id="CHEBI:15378"/>
        <dbReference type="ChEBI" id="CHEBI:29985"/>
        <dbReference type="ChEBI" id="CHEBI:29991"/>
        <dbReference type="ChEBI" id="CHEBI:30616"/>
        <dbReference type="ChEBI" id="CHEBI:33019"/>
        <dbReference type="ChEBI" id="CHEBI:58048"/>
        <dbReference type="ChEBI" id="CHEBI:58359"/>
        <dbReference type="ChEBI" id="CHEBI:456215"/>
        <dbReference type="EC" id="6.3.5.4"/>
    </reaction>
</comment>
<dbReference type="InterPro" id="IPR006426">
    <property type="entry name" value="Asn_synth_AEB"/>
</dbReference>
<evidence type="ECO:0000256" key="3">
    <source>
        <dbReference type="ARBA" id="ARBA00012737"/>
    </source>
</evidence>
<dbReference type="PROSITE" id="PS51278">
    <property type="entry name" value="GATASE_TYPE_2"/>
    <property type="match status" value="1"/>
</dbReference>